<feature type="domain" description="Glycosyl transferase family 51" evidence="19">
    <location>
        <begin position="120"/>
        <end position="292"/>
    </location>
</feature>
<evidence type="ECO:0000256" key="8">
    <source>
        <dbReference type="ARBA" id="ARBA00022679"/>
    </source>
</evidence>
<evidence type="ECO:0000256" key="2">
    <source>
        <dbReference type="ARBA" id="ARBA00007090"/>
    </source>
</evidence>
<gene>
    <name evidence="20" type="ORF">A2406_03370</name>
</gene>
<dbReference type="Gene3D" id="1.10.3810.10">
    <property type="entry name" value="Biosynthetic peptidoglycan transglycosylase-like"/>
    <property type="match status" value="1"/>
</dbReference>
<dbReference type="Gene3D" id="3.40.710.10">
    <property type="entry name" value="DD-peptidase/beta-lactamase superfamily"/>
    <property type="match status" value="1"/>
</dbReference>
<dbReference type="InterPro" id="IPR013783">
    <property type="entry name" value="Ig-like_fold"/>
</dbReference>
<dbReference type="GO" id="GO:0008955">
    <property type="term" value="F:peptidoglycan glycosyltransferase activity"/>
    <property type="evidence" value="ECO:0007669"/>
    <property type="project" value="UniProtKB-EC"/>
</dbReference>
<evidence type="ECO:0000256" key="16">
    <source>
        <dbReference type="ARBA" id="ARBA00049902"/>
    </source>
</evidence>
<evidence type="ECO:0000256" key="17">
    <source>
        <dbReference type="SAM" id="Phobius"/>
    </source>
</evidence>
<dbReference type="InterPro" id="IPR012338">
    <property type="entry name" value="Beta-lactam/transpept-like"/>
</dbReference>
<keyword evidence="17" id="KW-1133">Transmembrane helix</keyword>
<dbReference type="GO" id="GO:0030288">
    <property type="term" value="C:outer membrane-bounded periplasmic space"/>
    <property type="evidence" value="ECO:0007669"/>
    <property type="project" value="TreeGrafter"/>
</dbReference>
<keyword evidence="11" id="KW-0573">Peptidoglycan synthesis</keyword>
<keyword evidence="13" id="KW-0511">Multifunctional enzyme</keyword>
<evidence type="ECO:0000256" key="11">
    <source>
        <dbReference type="ARBA" id="ARBA00022984"/>
    </source>
</evidence>
<feature type="domain" description="Penicillin-binding protein transpeptidase" evidence="18">
    <location>
        <begin position="383"/>
        <end position="657"/>
    </location>
</feature>
<keyword evidence="4" id="KW-1003">Cell membrane</keyword>
<dbReference type="AlphaFoldDB" id="A0A1G2C1X9"/>
<dbReference type="InterPro" id="IPR023346">
    <property type="entry name" value="Lysozyme-like_dom_sf"/>
</dbReference>
<evidence type="ECO:0000256" key="13">
    <source>
        <dbReference type="ARBA" id="ARBA00023268"/>
    </source>
</evidence>
<dbReference type="GO" id="GO:0006508">
    <property type="term" value="P:proteolysis"/>
    <property type="evidence" value="ECO:0007669"/>
    <property type="project" value="UniProtKB-KW"/>
</dbReference>
<evidence type="ECO:0000256" key="10">
    <source>
        <dbReference type="ARBA" id="ARBA00022960"/>
    </source>
</evidence>
<dbReference type="SUPFAM" id="SSF53955">
    <property type="entry name" value="Lysozyme-like"/>
    <property type="match status" value="1"/>
</dbReference>
<feature type="transmembrane region" description="Helical" evidence="17">
    <location>
        <begin position="71"/>
        <end position="89"/>
    </location>
</feature>
<dbReference type="InterPro" id="IPR036950">
    <property type="entry name" value="PBP_transglycosylase"/>
</dbReference>
<dbReference type="InterPro" id="IPR001460">
    <property type="entry name" value="PCN-bd_Tpept"/>
</dbReference>
<dbReference type="PANTHER" id="PTHR32282">
    <property type="entry name" value="BINDING PROTEIN TRANSPEPTIDASE, PUTATIVE-RELATED"/>
    <property type="match status" value="1"/>
</dbReference>
<comment type="similarity">
    <text evidence="3">In the N-terminal section; belongs to the glycosyltransferase 51 family.</text>
</comment>
<evidence type="ECO:0000256" key="3">
    <source>
        <dbReference type="ARBA" id="ARBA00007739"/>
    </source>
</evidence>
<sequence length="977" mass="110247">MPIPQLKSNFTKRQIGDSSPQFSHRPIEPVQEPKKRIFGSRFIYHKTPRLPKPQISKTWLRKFIKRFWRQLLALVLLGGIFMIGLFAWYSRDLPEPGKIMDRSVALSTKIYDRTGEVLLYEVHGPENRSLVKIDDVPQHVVDATIAIEDKDFYNHGGISIWGIIRGQIVPRLSGNRSQGGSTLTQQFVKNAILTDERKLSRKIKEWILSWQIEKKYDKRQILEFYFNEIPYGGSVYGVEAAARYYFDKSVKDLTIAEAAVLASLPQAPTTYSPYGNNKDLLINRQHIILDLMVEQKYITKEQAEIAKDQELVFKKRAEQIKAPHFVMYVRELLEQKYGASIVEQSGWEIKTSLDWTAQQKAQEIIDDIAQKNLENYKANNAALVSIDVESGEILSMIGSKDYFDDSIDGQVNVALSSRQPGSSLKPLVYLAAFNKGYRPDTILFDLETNFAASGDPYKPKNYDGGQRGPVSMRKALAGSLNIPAVKTLYLAGIYTVTDLASRFGYTTLNDPDRYGLSLVLGGGEVKLLEHVNAYATFAREGVYKDAVAVLEIKDSKGKIIEEKDNNKGRRVLEKEPVRLLNDILSDNDARSYIFGANNYLTLPDRPVAAKTGTTNNYHDAWTVGFTPQIATGVWVGNNNNTEMSAGADGSVVAAPIWQGYMKEVTKNLPVVGFKKEELPKCDKAMVCGELSSGQPIKIDKLSGKLATENTPYTTIEEKKYVEVHNILHYVNINDPLGDPLADPTNDPQYNLWEAPVAKYAEEQGYISQISPTEYDDIHKPEDKPSLSWQEPYNNQNVTSSHLELSVTTDAPRGVERVEYFLDNELIGTSYLKPFDFVYQISPFISNGGHQLKAMAFDDLDNFREESINININLDNAQKDFNLIWLSPSSGATLNLLDFPINLELSLDQPAKVKKIDFYYIDPEENSRWFAYIDLPAGNKISVPWNKDLAPGIYKLYLVVKNQSDDLITMPSIIVNLQ</sequence>
<evidence type="ECO:0000313" key="21">
    <source>
        <dbReference type="Proteomes" id="UP000177626"/>
    </source>
</evidence>
<comment type="caution">
    <text evidence="20">The sequence shown here is derived from an EMBL/GenBank/DDBJ whole genome shotgun (WGS) entry which is preliminary data.</text>
</comment>
<keyword evidence="9" id="KW-0378">Hydrolase</keyword>
<evidence type="ECO:0000256" key="14">
    <source>
        <dbReference type="ARBA" id="ARBA00023316"/>
    </source>
</evidence>
<dbReference type="Pfam" id="PF17957">
    <property type="entry name" value="Big_7"/>
    <property type="match status" value="1"/>
</dbReference>
<evidence type="ECO:0000256" key="6">
    <source>
        <dbReference type="ARBA" id="ARBA00022670"/>
    </source>
</evidence>
<dbReference type="GO" id="GO:0009252">
    <property type="term" value="P:peptidoglycan biosynthetic process"/>
    <property type="evidence" value="ECO:0007669"/>
    <property type="project" value="UniProtKB-KW"/>
</dbReference>
<dbReference type="PANTHER" id="PTHR32282:SF11">
    <property type="entry name" value="PENICILLIN-BINDING PROTEIN 1B"/>
    <property type="match status" value="1"/>
</dbReference>
<dbReference type="Gene3D" id="2.60.40.10">
    <property type="entry name" value="Immunoglobulins"/>
    <property type="match status" value="1"/>
</dbReference>
<evidence type="ECO:0000256" key="12">
    <source>
        <dbReference type="ARBA" id="ARBA00023136"/>
    </source>
</evidence>
<keyword evidence="12 17" id="KW-0472">Membrane</keyword>
<evidence type="ECO:0000256" key="4">
    <source>
        <dbReference type="ARBA" id="ARBA00022475"/>
    </source>
</evidence>
<evidence type="ECO:0000313" key="20">
    <source>
        <dbReference type="EMBL" id="OGY94437.1"/>
    </source>
</evidence>
<dbReference type="EMBL" id="MHKQ01000008">
    <property type="protein sequence ID" value="OGY94437.1"/>
    <property type="molecule type" value="Genomic_DNA"/>
</dbReference>
<dbReference type="GO" id="GO:0008360">
    <property type="term" value="P:regulation of cell shape"/>
    <property type="evidence" value="ECO:0007669"/>
    <property type="project" value="UniProtKB-KW"/>
</dbReference>
<proteinExistence type="inferred from homology"/>
<dbReference type="Pfam" id="PF00905">
    <property type="entry name" value="Transpeptidase"/>
    <property type="match status" value="1"/>
</dbReference>
<evidence type="ECO:0000256" key="1">
    <source>
        <dbReference type="ARBA" id="ARBA00004236"/>
    </source>
</evidence>
<dbReference type="NCBIfam" id="TIGR02074">
    <property type="entry name" value="PBP_1a_fam"/>
    <property type="match status" value="1"/>
</dbReference>
<dbReference type="SUPFAM" id="SSF56601">
    <property type="entry name" value="beta-lactamase/transpeptidase-like"/>
    <property type="match status" value="1"/>
</dbReference>
<keyword evidence="14" id="KW-0961">Cell wall biogenesis/degradation</keyword>
<evidence type="ECO:0000256" key="5">
    <source>
        <dbReference type="ARBA" id="ARBA00022645"/>
    </source>
</evidence>
<dbReference type="InterPro" id="IPR050396">
    <property type="entry name" value="Glycosyltr_51/Transpeptidase"/>
</dbReference>
<dbReference type="Pfam" id="PF00912">
    <property type="entry name" value="Transgly"/>
    <property type="match status" value="1"/>
</dbReference>
<comment type="similarity">
    <text evidence="2">In the C-terminal section; belongs to the transpeptidase family.</text>
</comment>
<evidence type="ECO:0000259" key="18">
    <source>
        <dbReference type="Pfam" id="PF00905"/>
    </source>
</evidence>
<comment type="catalytic activity">
    <reaction evidence="16">
        <text>[GlcNAc-(1-&gt;4)-Mur2Ac(oyl-L-Ala-gamma-D-Glu-L-Lys-D-Ala-D-Ala)](n)-di-trans,octa-cis-undecaprenyl diphosphate + beta-D-GlcNAc-(1-&gt;4)-Mur2Ac(oyl-L-Ala-gamma-D-Glu-L-Lys-D-Ala-D-Ala)-di-trans,octa-cis-undecaprenyl diphosphate = [GlcNAc-(1-&gt;4)-Mur2Ac(oyl-L-Ala-gamma-D-Glu-L-Lys-D-Ala-D-Ala)](n+1)-di-trans,octa-cis-undecaprenyl diphosphate + di-trans,octa-cis-undecaprenyl diphosphate + H(+)</text>
        <dbReference type="Rhea" id="RHEA:23708"/>
        <dbReference type="Rhea" id="RHEA-COMP:9602"/>
        <dbReference type="Rhea" id="RHEA-COMP:9603"/>
        <dbReference type="ChEBI" id="CHEBI:15378"/>
        <dbReference type="ChEBI" id="CHEBI:58405"/>
        <dbReference type="ChEBI" id="CHEBI:60033"/>
        <dbReference type="ChEBI" id="CHEBI:78435"/>
        <dbReference type="EC" id="2.4.99.28"/>
    </reaction>
</comment>
<dbReference type="GO" id="GO:0005886">
    <property type="term" value="C:plasma membrane"/>
    <property type="evidence" value="ECO:0007669"/>
    <property type="project" value="UniProtKB-SubCell"/>
</dbReference>
<dbReference type="FunFam" id="1.10.3810.10:FF:000001">
    <property type="entry name" value="Penicillin-binding protein 1A"/>
    <property type="match status" value="1"/>
</dbReference>
<evidence type="ECO:0000259" key="19">
    <source>
        <dbReference type="Pfam" id="PF00912"/>
    </source>
</evidence>
<protein>
    <submittedName>
        <fullName evidence="20">Uncharacterized protein</fullName>
    </submittedName>
</protein>
<keyword evidence="7" id="KW-0328">Glycosyltransferase</keyword>
<dbReference type="Proteomes" id="UP000177626">
    <property type="component" value="Unassembled WGS sequence"/>
</dbReference>
<keyword evidence="6" id="KW-0645">Protease</keyword>
<keyword evidence="5" id="KW-0121">Carboxypeptidase</keyword>
<comment type="subcellular location">
    <subcellularLocation>
        <location evidence="1">Cell membrane</location>
    </subcellularLocation>
</comment>
<accession>A0A1G2C1X9</accession>
<evidence type="ECO:0000256" key="7">
    <source>
        <dbReference type="ARBA" id="ARBA00022676"/>
    </source>
</evidence>
<keyword evidence="10" id="KW-0133">Cell shape</keyword>
<keyword evidence="17" id="KW-0812">Transmembrane</keyword>
<reference evidence="20 21" key="1">
    <citation type="journal article" date="2016" name="Nat. Commun.">
        <title>Thousands of microbial genomes shed light on interconnected biogeochemical processes in an aquifer system.</title>
        <authorList>
            <person name="Anantharaman K."/>
            <person name="Brown C.T."/>
            <person name="Hug L.A."/>
            <person name="Sharon I."/>
            <person name="Castelle C.J."/>
            <person name="Probst A.J."/>
            <person name="Thomas B.C."/>
            <person name="Singh A."/>
            <person name="Wilkins M.J."/>
            <person name="Karaoz U."/>
            <person name="Brodie E.L."/>
            <person name="Williams K.H."/>
            <person name="Hubbard S.S."/>
            <person name="Banfield J.F."/>
        </authorList>
    </citation>
    <scope>NUCLEOTIDE SEQUENCE [LARGE SCALE GENOMIC DNA]</scope>
</reference>
<dbReference type="GO" id="GO:0008658">
    <property type="term" value="F:penicillin binding"/>
    <property type="evidence" value="ECO:0007669"/>
    <property type="project" value="InterPro"/>
</dbReference>
<keyword evidence="8" id="KW-0808">Transferase</keyword>
<evidence type="ECO:0000256" key="9">
    <source>
        <dbReference type="ARBA" id="ARBA00022801"/>
    </source>
</evidence>
<comment type="catalytic activity">
    <reaction evidence="15">
        <text>Preferential cleavage: (Ac)2-L-Lys-D-Ala-|-D-Ala. Also transpeptidation of peptidyl-alanyl moieties that are N-acyl substituents of D-alanine.</text>
        <dbReference type="EC" id="3.4.16.4"/>
    </reaction>
</comment>
<organism evidence="20 21">
    <name type="scientific">Candidatus Komeilibacteria bacterium RIFOXYC1_FULL_37_11</name>
    <dbReference type="NCBI Taxonomy" id="1798555"/>
    <lineage>
        <taxon>Bacteria</taxon>
        <taxon>Candidatus Komeiliibacteriota</taxon>
    </lineage>
</organism>
<evidence type="ECO:0000256" key="15">
    <source>
        <dbReference type="ARBA" id="ARBA00034000"/>
    </source>
</evidence>
<dbReference type="InterPro" id="IPR001264">
    <property type="entry name" value="Glyco_trans_51"/>
</dbReference>
<name>A0A1G2C1X9_9BACT</name>
<dbReference type="GO" id="GO:0009002">
    <property type="term" value="F:serine-type D-Ala-D-Ala carboxypeptidase activity"/>
    <property type="evidence" value="ECO:0007669"/>
    <property type="project" value="UniProtKB-EC"/>
</dbReference>
<dbReference type="GO" id="GO:0071555">
    <property type="term" value="P:cell wall organization"/>
    <property type="evidence" value="ECO:0007669"/>
    <property type="project" value="UniProtKB-KW"/>
</dbReference>